<accession>A0A9D4C4E1</accession>
<organism evidence="1 2">
    <name type="scientific">Dreissena polymorpha</name>
    <name type="common">Zebra mussel</name>
    <name type="synonym">Mytilus polymorpha</name>
    <dbReference type="NCBI Taxonomy" id="45954"/>
    <lineage>
        <taxon>Eukaryota</taxon>
        <taxon>Metazoa</taxon>
        <taxon>Spiralia</taxon>
        <taxon>Lophotrochozoa</taxon>
        <taxon>Mollusca</taxon>
        <taxon>Bivalvia</taxon>
        <taxon>Autobranchia</taxon>
        <taxon>Heteroconchia</taxon>
        <taxon>Euheterodonta</taxon>
        <taxon>Imparidentia</taxon>
        <taxon>Neoheterodontei</taxon>
        <taxon>Myida</taxon>
        <taxon>Dreissenoidea</taxon>
        <taxon>Dreissenidae</taxon>
        <taxon>Dreissena</taxon>
    </lineage>
</organism>
<keyword evidence="2" id="KW-1185">Reference proteome</keyword>
<comment type="caution">
    <text evidence="1">The sequence shown here is derived from an EMBL/GenBank/DDBJ whole genome shotgun (WGS) entry which is preliminary data.</text>
</comment>
<dbReference type="AlphaFoldDB" id="A0A9D4C4E1"/>
<sequence length="77" mass="8853">MRKTGRHGYRTKDYDIIPAEGEVFVTEDERICIYRGDRTKKMKCNTPFKEGQLSEIVENVANVDGIEIEGQSSEIEK</sequence>
<dbReference type="EMBL" id="JAIWYP010000013">
    <property type="protein sequence ID" value="KAH3717206.1"/>
    <property type="molecule type" value="Genomic_DNA"/>
</dbReference>
<reference evidence="1" key="1">
    <citation type="journal article" date="2019" name="bioRxiv">
        <title>The Genome of the Zebra Mussel, Dreissena polymorpha: A Resource for Invasive Species Research.</title>
        <authorList>
            <person name="McCartney M.A."/>
            <person name="Auch B."/>
            <person name="Kono T."/>
            <person name="Mallez S."/>
            <person name="Zhang Y."/>
            <person name="Obille A."/>
            <person name="Becker A."/>
            <person name="Abrahante J.E."/>
            <person name="Garbe J."/>
            <person name="Badalamenti J.P."/>
            <person name="Herman A."/>
            <person name="Mangelson H."/>
            <person name="Liachko I."/>
            <person name="Sullivan S."/>
            <person name="Sone E.D."/>
            <person name="Koren S."/>
            <person name="Silverstein K.A.T."/>
            <person name="Beckman K.B."/>
            <person name="Gohl D.M."/>
        </authorList>
    </citation>
    <scope>NUCLEOTIDE SEQUENCE</scope>
    <source>
        <strain evidence="1">Duluth1</strain>
        <tissue evidence="1">Whole animal</tissue>
    </source>
</reference>
<reference evidence="1" key="2">
    <citation type="submission" date="2020-11" db="EMBL/GenBank/DDBJ databases">
        <authorList>
            <person name="McCartney M.A."/>
            <person name="Auch B."/>
            <person name="Kono T."/>
            <person name="Mallez S."/>
            <person name="Becker A."/>
            <person name="Gohl D.M."/>
            <person name="Silverstein K.A.T."/>
            <person name="Koren S."/>
            <person name="Bechman K.B."/>
            <person name="Herman A."/>
            <person name="Abrahante J.E."/>
            <person name="Garbe J."/>
        </authorList>
    </citation>
    <scope>NUCLEOTIDE SEQUENCE</scope>
    <source>
        <strain evidence="1">Duluth1</strain>
        <tissue evidence="1">Whole animal</tissue>
    </source>
</reference>
<protein>
    <submittedName>
        <fullName evidence="1">Uncharacterized protein</fullName>
    </submittedName>
</protein>
<dbReference type="Proteomes" id="UP000828390">
    <property type="component" value="Unassembled WGS sequence"/>
</dbReference>
<name>A0A9D4C4E1_DREPO</name>
<proteinExistence type="predicted"/>
<evidence type="ECO:0000313" key="2">
    <source>
        <dbReference type="Proteomes" id="UP000828390"/>
    </source>
</evidence>
<evidence type="ECO:0000313" key="1">
    <source>
        <dbReference type="EMBL" id="KAH3717206.1"/>
    </source>
</evidence>
<gene>
    <name evidence="1" type="ORF">DPMN_059987</name>
</gene>